<dbReference type="PANTHER" id="PTHR42760">
    <property type="entry name" value="SHORT-CHAIN DEHYDROGENASES/REDUCTASES FAMILY MEMBER"/>
    <property type="match status" value="1"/>
</dbReference>
<keyword evidence="4" id="KW-1185">Reference proteome</keyword>
<evidence type="ECO:0000256" key="1">
    <source>
        <dbReference type="ARBA" id="ARBA00006484"/>
    </source>
</evidence>
<proteinExistence type="inferred from homology"/>
<accession>A0A0D2A748</accession>
<dbReference type="PRINTS" id="PR00081">
    <property type="entry name" value="GDHRDH"/>
</dbReference>
<dbReference type="GO" id="GO:0016616">
    <property type="term" value="F:oxidoreductase activity, acting on the CH-OH group of donors, NAD or NADP as acceptor"/>
    <property type="evidence" value="ECO:0007669"/>
    <property type="project" value="TreeGrafter"/>
</dbReference>
<organism evidence="3 4">
    <name type="scientific">Verruconis gallopava</name>
    <dbReference type="NCBI Taxonomy" id="253628"/>
    <lineage>
        <taxon>Eukaryota</taxon>
        <taxon>Fungi</taxon>
        <taxon>Dikarya</taxon>
        <taxon>Ascomycota</taxon>
        <taxon>Pezizomycotina</taxon>
        <taxon>Dothideomycetes</taxon>
        <taxon>Pleosporomycetidae</taxon>
        <taxon>Venturiales</taxon>
        <taxon>Sympoventuriaceae</taxon>
        <taxon>Verruconis</taxon>
    </lineage>
</organism>
<dbReference type="OrthoDB" id="417891at2759"/>
<dbReference type="AlphaFoldDB" id="A0A0D2A748"/>
<reference evidence="3 4" key="1">
    <citation type="submission" date="2015-01" db="EMBL/GenBank/DDBJ databases">
        <title>The Genome Sequence of Ochroconis gallopava CBS43764.</title>
        <authorList>
            <consortium name="The Broad Institute Genomics Platform"/>
            <person name="Cuomo C."/>
            <person name="de Hoog S."/>
            <person name="Gorbushina A."/>
            <person name="Stielow B."/>
            <person name="Teixiera M."/>
            <person name="Abouelleil A."/>
            <person name="Chapman S.B."/>
            <person name="Priest M."/>
            <person name="Young S.K."/>
            <person name="Wortman J."/>
            <person name="Nusbaum C."/>
            <person name="Birren B."/>
        </authorList>
    </citation>
    <scope>NUCLEOTIDE SEQUENCE [LARGE SCALE GENOMIC DNA]</scope>
    <source>
        <strain evidence="3 4">CBS 43764</strain>
    </source>
</reference>
<dbReference type="InterPro" id="IPR036291">
    <property type="entry name" value="NAD(P)-bd_dom_sf"/>
</dbReference>
<dbReference type="GeneID" id="27313972"/>
<dbReference type="CDD" id="cd05233">
    <property type="entry name" value="SDR_c"/>
    <property type="match status" value="1"/>
</dbReference>
<evidence type="ECO:0000313" key="3">
    <source>
        <dbReference type="EMBL" id="KIW02543.1"/>
    </source>
</evidence>
<evidence type="ECO:0000313" key="4">
    <source>
        <dbReference type="Proteomes" id="UP000053259"/>
    </source>
</evidence>
<gene>
    <name evidence="3" type="ORF">PV09_05999</name>
</gene>
<dbReference type="VEuPathDB" id="FungiDB:PV09_05999"/>
<protein>
    <submittedName>
        <fullName evidence="3">Uncharacterized protein</fullName>
    </submittedName>
</protein>
<dbReference type="STRING" id="253628.A0A0D2A748"/>
<dbReference type="PANTHER" id="PTHR42760:SF124">
    <property type="entry name" value="SHORT-CHAIN DEHYDROGENASE_REDUCTASE"/>
    <property type="match status" value="1"/>
</dbReference>
<dbReference type="InterPro" id="IPR002347">
    <property type="entry name" value="SDR_fam"/>
</dbReference>
<dbReference type="SUPFAM" id="SSF51735">
    <property type="entry name" value="NAD(P)-binding Rossmann-fold domains"/>
    <property type="match status" value="1"/>
</dbReference>
<keyword evidence="2" id="KW-0521">NADP</keyword>
<dbReference type="Gene3D" id="3.40.50.720">
    <property type="entry name" value="NAD(P)-binding Rossmann-like Domain"/>
    <property type="match status" value="1"/>
</dbReference>
<dbReference type="Proteomes" id="UP000053259">
    <property type="component" value="Unassembled WGS sequence"/>
</dbReference>
<dbReference type="EMBL" id="KN847548">
    <property type="protein sequence ID" value="KIW02543.1"/>
    <property type="molecule type" value="Genomic_DNA"/>
</dbReference>
<evidence type="ECO:0000256" key="2">
    <source>
        <dbReference type="ARBA" id="ARBA00022857"/>
    </source>
</evidence>
<dbReference type="InParanoid" id="A0A0D2A748"/>
<dbReference type="PRINTS" id="PR00080">
    <property type="entry name" value="SDRFAMILY"/>
</dbReference>
<sequence length="278" mass="29247">MGTHTETVEGRVGGKIAIVTGASNGIGREIALLLGKEGATVVCADISPKSRDGSTASTHDAIVEAGGKAVFQKADVTSETDMAALVDSAFMQFGRLDIMINNAGIALESGAPKSIWEYDEKAFNLTLDVNAKGVFLGCKHASRIMKDQTPGITGDRGWIVNTASILGLIALPNTMAYTASKHACVGITRVAALDCAPHRIHVNAVCPGFIATDMTQHVRANADNYAKISAMHPFGGFGKPDDIARAVLFLCSPDNTYMTGGQSAKQHEVVPTLTRFAE</sequence>
<dbReference type="RefSeq" id="XP_016212412.1">
    <property type="nucleotide sequence ID" value="XM_016359576.1"/>
</dbReference>
<dbReference type="FunFam" id="3.40.50.720:FF:000084">
    <property type="entry name" value="Short-chain dehydrogenase reductase"/>
    <property type="match status" value="1"/>
</dbReference>
<comment type="similarity">
    <text evidence="1">Belongs to the short-chain dehydrogenases/reductases (SDR) family.</text>
</comment>
<dbReference type="HOGENOM" id="CLU_010194_1_0_1"/>
<name>A0A0D2A748_9PEZI</name>
<dbReference type="Pfam" id="PF13561">
    <property type="entry name" value="adh_short_C2"/>
    <property type="match status" value="1"/>
</dbReference>